<accession>A0A955L707</accession>
<evidence type="ECO:0000313" key="2">
    <source>
        <dbReference type="Proteomes" id="UP000754563"/>
    </source>
</evidence>
<dbReference type="AlphaFoldDB" id="A0A955L707"/>
<dbReference type="Gene3D" id="3.40.50.300">
    <property type="entry name" value="P-loop containing nucleotide triphosphate hydrolases"/>
    <property type="match status" value="1"/>
</dbReference>
<dbReference type="Proteomes" id="UP000754563">
    <property type="component" value="Unassembled WGS sequence"/>
</dbReference>
<dbReference type="PANTHER" id="PTHR41930:SF1">
    <property type="entry name" value="DEPHOSPHO-COA KINASE"/>
    <property type="match status" value="1"/>
</dbReference>
<proteinExistence type="predicted"/>
<protein>
    <submittedName>
        <fullName evidence="1">AAA family ATPase</fullName>
    </submittedName>
</protein>
<dbReference type="Pfam" id="PF13207">
    <property type="entry name" value="AAA_17"/>
    <property type="match status" value="1"/>
</dbReference>
<reference evidence="1" key="2">
    <citation type="journal article" date="2021" name="Microbiome">
        <title>Successional dynamics and alternative stable states in a saline activated sludge microbial community over 9 years.</title>
        <authorList>
            <person name="Wang Y."/>
            <person name="Ye J."/>
            <person name="Ju F."/>
            <person name="Liu L."/>
            <person name="Boyd J.A."/>
            <person name="Deng Y."/>
            <person name="Parks D.H."/>
            <person name="Jiang X."/>
            <person name="Yin X."/>
            <person name="Woodcroft B.J."/>
            <person name="Tyson G.W."/>
            <person name="Hugenholtz P."/>
            <person name="Polz M.F."/>
            <person name="Zhang T."/>
        </authorList>
    </citation>
    <scope>NUCLEOTIDE SEQUENCE</scope>
    <source>
        <strain evidence="1">HKST-UBA11</strain>
    </source>
</reference>
<reference evidence="1" key="1">
    <citation type="submission" date="2020-04" db="EMBL/GenBank/DDBJ databases">
        <authorList>
            <person name="Zhang T."/>
        </authorList>
    </citation>
    <scope>NUCLEOTIDE SEQUENCE</scope>
    <source>
        <strain evidence="1">HKST-UBA11</strain>
    </source>
</reference>
<evidence type="ECO:0000313" key="1">
    <source>
        <dbReference type="EMBL" id="MCA9385097.1"/>
    </source>
</evidence>
<comment type="caution">
    <text evidence="1">The sequence shown here is derived from an EMBL/GenBank/DDBJ whole genome shotgun (WGS) entry which is preliminary data.</text>
</comment>
<gene>
    <name evidence="1" type="ORF">KC717_00450</name>
</gene>
<dbReference type="SUPFAM" id="SSF52540">
    <property type="entry name" value="P-loop containing nucleoside triphosphate hydrolases"/>
    <property type="match status" value="1"/>
</dbReference>
<dbReference type="PANTHER" id="PTHR41930">
    <property type="entry name" value="UPF0200 PROTEIN MJ1399"/>
    <property type="match status" value="1"/>
</dbReference>
<dbReference type="InterPro" id="IPR027417">
    <property type="entry name" value="P-loop_NTPase"/>
</dbReference>
<organism evidence="1 2">
    <name type="scientific">Candidatus Dojkabacteria bacterium</name>
    <dbReference type="NCBI Taxonomy" id="2099670"/>
    <lineage>
        <taxon>Bacteria</taxon>
        <taxon>Candidatus Dojkabacteria</taxon>
    </lineage>
</organism>
<dbReference type="EMBL" id="JAGQLH010000003">
    <property type="protein sequence ID" value="MCA9385097.1"/>
    <property type="molecule type" value="Genomic_DNA"/>
</dbReference>
<sequence>MKKYIAIVGPIGAGKTTVSDILIEEFGYVRYKISQGLYDEVERRGLERTRIILQDVGDDLRNLKGPGVLSKLAIEKLKKDGVDQSKKIVFESIRNHNEILVLQEEYGDELFVISVDTPLEVRYKRAVERKGQYNEQDTTFEEFKKIAERDLGKGNGENEQNVLKCMELADIEISNDGTLEDLKKKVETLVIS</sequence>
<name>A0A955L707_9BACT</name>